<dbReference type="PANTHER" id="PTHR30290:SF81">
    <property type="entry name" value="OLIGOPEPTIDE-BINDING PROTEIN OPPA"/>
    <property type="match status" value="1"/>
</dbReference>
<keyword evidence="4" id="KW-1185">Reference proteome</keyword>
<dbReference type="PIRSF" id="PIRSF002741">
    <property type="entry name" value="MppA"/>
    <property type="match status" value="1"/>
</dbReference>
<organism evidence="3 4">
    <name type="scientific">Paenibacillus enshidis</name>
    <dbReference type="NCBI Taxonomy" id="1458439"/>
    <lineage>
        <taxon>Bacteria</taxon>
        <taxon>Bacillati</taxon>
        <taxon>Bacillota</taxon>
        <taxon>Bacilli</taxon>
        <taxon>Bacillales</taxon>
        <taxon>Paenibacillaceae</taxon>
        <taxon>Paenibacillus</taxon>
    </lineage>
</organism>
<proteinExistence type="predicted"/>
<protein>
    <submittedName>
        <fullName evidence="3">ABC transporter substrate-binding protein</fullName>
    </submittedName>
</protein>
<feature type="signal peptide" evidence="1">
    <location>
        <begin position="1"/>
        <end position="28"/>
    </location>
</feature>
<dbReference type="Proteomes" id="UP001580346">
    <property type="component" value="Unassembled WGS sequence"/>
</dbReference>
<keyword evidence="1" id="KW-0732">Signal</keyword>
<dbReference type="Pfam" id="PF00496">
    <property type="entry name" value="SBP_bac_5"/>
    <property type="match status" value="1"/>
</dbReference>
<name>A0ABV5ATG3_9BACL</name>
<dbReference type="CDD" id="cd00995">
    <property type="entry name" value="PBP2_NikA_DppA_OppA_like"/>
    <property type="match status" value="1"/>
</dbReference>
<dbReference type="EMBL" id="JBHHMI010000008">
    <property type="protein sequence ID" value="MFB5267495.1"/>
    <property type="molecule type" value="Genomic_DNA"/>
</dbReference>
<dbReference type="PROSITE" id="PS51257">
    <property type="entry name" value="PROKAR_LIPOPROTEIN"/>
    <property type="match status" value="1"/>
</dbReference>
<feature type="chain" id="PRO_5045415430" evidence="1">
    <location>
        <begin position="29"/>
        <end position="572"/>
    </location>
</feature>
<dbReference type="InterPro" id="IPR000914">
    <property type="entry name" value="SBP_5_dom"/>
</dbReference>
<comment type="caution">
    <text evidence="3">The sequence shown here is derived from an EMBL/GenBank/DDBJ whole genome shotgun (WGS) entry which is preliminary data.</text>
</comment>
<sequence>MKKSNYALSALFLSAALLLSACSEDNAAAPTTGQTAASENAPTAAAAGLAEPIKASDLSKLPGAAEERTDTIIVGLTDPSGSFTPYFAQSGYDGNVTSLLFAPLVSVNEKGLPSADLAEKYEISADQLTYTFHLRPDSKFSDGSPLTADDVAFTWTLLHDKSYDGDFDITEAHVKGGEAYKEGKASSIEGIKVIDPQTISATLEKPNATALLLLGSDVLSKTYYGKDYKFGQLDYIKNLHSNPLGNGAYKLEKFIPGQEVRFAANEYYYKGKPKLEHFIYKTTDGDTWQFLETGEQDYASFPATTDNIEKLKNLGFVNLTPYTASNYGYLRLNFEHEAIQDKKVRQALTYGLDRQTIYVDSNQGAATVANIPTSPISWTYTEEGINPYQYDPEKANQLLDEAGWTMGADGIREKDGKPLTIHFIGSKKQATDIFIAVASENYKAIGVKFEPEQFADFNSQLAKLESGDYDMAAFSTSLMTDPADGVRDFVSGEISGYDNPEVKKLYEQGLATSDMEERKKIYHELYKVVNDDLPYIFTSNNKMVVATNGRLEGLVINPFWGISTSLPNWTLK</sequence>
<gene>
    <name evidence="3" type="ORF">ACE41H_11980</name>
</gene>
<dbReference type="RefSeq" id="WP_375355492.1">
    <property type="nucleotide sequence ID" value="NZ_JBHHMI010000008.1"/>
</dbReference>
<evidence type="ECO:0000313" key="4">
    <source>
        <dbReference type="Proteomes" id="UP001580346"/>
    </source>
</evidence>
<evidence type="ECO:0000259" key="2">
    <source>
        <dbReference type="Pfam" id="PF00496"/>
    </source>
</evidence>
<dbReference type="Gene3D" id="3.10.105.10">
    <property type="entry name" value="Dipeptide-binding Protein, Domain 3"/>
    <property type="match status" value="1"/>
</dbReference>
<feature type="domain" description="Solute-binding protein family 5" evidence="2">
    <location>
        <begin position="115"/>
        <end position="486"/>
    </location>
</feature>
<evidence type="ECO:0000256" key="1">
    <source>
        <dbReference type="SAM" id="SignalP"/>
    </source>
</evidence>
<dbReference type="SUPFAM" id="SSF53850">
    <property type="entry name" value="Periplasmic binding protein-like II"/>
    <property type="match status" value="1"/>
</dbReference>
<accession>A0ABV5ATG3</accession>
<dbReference type="InterPro" id="IPR030678">
    <property type="entry name" value="Peptide/Ni-bd"/>
</dbReference>
<reference evidence="3 4" key="1">
    <citation type="submission" date="2024-09" db="EMBL/GenBank/DDBJ databases">
        <title>Paenibacillus zeirhizospherea sp. nov., isolated from surface of the maize (Zea mays) roots in a horticulture field, Hungary.</title>
        <authorList>
            <person name="Marton D."/>
            <person name="Farkas M."/>
            <person name="Bedics A."/>
            <person name="Toth E."/>
            <person name="Tancsics A."/>
            <person name="Boka K."/>
            <person name="Maroti G."/>
            <person name="Kriszt B."/>
            <person name="Cserhati M."/>
        </authorList>
    </citation>
    <scope>NUCLEOTIDE SEQUENCE [LARGE SCALE GENOMIC DNA]</scope>
    <source>
        <strain evidence="3 4">KCTC 33519</strain>
    </source>
</reference>
<dbReference type="PANTHER" id="PTHR30290">
    <property type="entry name" value="PERIPLASMIC BINDING COMPONENT OF ABC TRANSPORTER"/>
    <property type="match status" value="1"/>
</dbReference>
<dbReference type="Gene3D" id="3.90.76.10">
    <property type="entry name" value="Dipeptide-binding Protein, Domain 1"/>
    <property type="match status" value="1"/>
</dbReference>
<dbReference type="InterPro" id="IPR039424">
    <property type="entry name" value="SBP_5"/>
</dbReference>
<evidence type="ECO:0000313" key="3">
    <source>
        <dbReference type="EMBL" id="MFB5267495.1"/>
    </source>
</evidence>
<dbReference type="Gene3D" id="3.40.190.10">
    <property type="entry name" value="Periplasmic binding protein-like II"/>
    <property type="match status" value="1"/>
</dbReference>